<feature type="compositionally biased region" description="Low complexity" evidence="1">
    <location>
        <begin position="1"/>
        <end position="11"/>
    </location>
</feature>
<gene>
    <name evidence="2" type="ORF">PCOR1329_LOCUS66245</name>
</gene>
<organism evidence="2 3">
    <name type="scientific">Prorocentrum cordatum</name>
    <dbReference type="NCBI Taxonomy" id="2364126"/>
    <lineage>
        <taxon>Eukaryota</taxon>
        <taxon>Sar</taxon>
        <taxon>Alveolata</taxon>
        <taxon>Dinophyceae</taxon>
        <taxon>Prorocentrales</taxon>
        <taxon>Prorocentraceae</taxon>
        <taxon>Prorocentrum</taxon>
    </lineage>
</organism>
<reference evidence="2" key="1">
    <citation type="submission" date="2023-10" db="EMBL/GenBank/DDBJ databases">
        <authorList>
            <person name="Chen Y."/>
            <person name="Shah S."/>
            <person name="Dougan E. K."/>
            <person name="Thang M."/>
            <person name="Chan C."/>
        </authorList>
    </citation>
    <scope>NUCLEOTIDE SEQUENCE [LARGE SCALE GENOMIC DNA]</scope>
</reference>
<proteinExistence type="predicted"/>
<name>A0ABN9WH88_9DINO</name>
<evidence type="ECO:0000313" key="3">
    <source>
        <dbReference type="Proteomes" id="UP001189429"/>
    </source>
</evidence>
<feature type="compositionally biased region" description="Low complexity" evidence="1">
    <location>
        <begin position="289"/>
        <end position="302"/>
    </location>
</feature>
<dbReference type="EMBL" id="CAUYUJ010018521">
    <property type="protein sequence ID" value="CAK0884252.1"/>
    <property type="molecule type" value="Genomic_DNA"/>
</dbReference>
<feature type="region of interest" description="Disordered" evidence="1">
    <location>
        <begin position="1"/>
        <end position="85"/>
    </location>
</feature>
<dbReference type="Proteomes" id="UP001189429">
    <property type="component" value="Unassembled WGS sequence"/>
</dbReference>
<protein>
    <submittedName>
        <fullName evidence="2">Uncharacterized protein</fullName>
    </submittedName>
</protein>
<feature type="compositionally biased region" description="Pro residues" evidence="1">
    <location>
        <begin position="64"/>
        <end position="73"/>
    </location>
</feature>
<sequence length="391" mass="41431">MRPQPAAARTAPLPPPAQDGGRRPPSRTAGATAFFEGLPAEQRQALRSGLEATLERGQEQFSASPPPSTPPAPLRHGLGPEVPPPMNFVEGLSAEQRQALMAKLGAGLPGDLDMVRAGAEQHLSTVEASGRGPARTRIQCRDVHEPVCSAHEPPCPIGPGTAVSLPLKLIGKLPAEQRQVLMAKLQVGLPRDMDKLREALTLDPSTVAETSEEGPEQATVQNWPQTTRGPTLGVHEPPYPTGPGAAVPLPLKFIKKLSAEQRRLLMATLEVGLPRDMARLRDRARRHPPGAAEMPEEGPAWAKVPDRPQATRGPAPTARGPPCTAGPPPSLKFLEGLSAEQRRALTARLEAGLPADVERLRDLAAHSPWPLRGAAAGAAEGQAGGQLARRR</sequence>
<keyword evidence="3" id="KW-1185">Reference proteome</keyword>
<accession>A0ABN9WH88</accession>
<evidence type="ECO:0000256" key="1">
    <source>
        <dbReference type="SAM" id="MobiDB-lite"/>
    </source>
</evidence>
<comment type="caution">
    <text evidence="2">The sequence shown here is derived from an EMBL/GenBank/DDBJ whole genome shotgun (WGS) entry which is preliminary data.</text>
</comment>
<feature type="region of interest" description="Disordered" evidence="1">
    <location>
        <begin position="285"/>
        <end position="332"/>
    </location>
</feature>
<evidence type="ECO:0000313" key="2">
    <source>
        <dbReference type="EMBL" id="CAK0884252.1"/>
    </source>
</evidence>